<feature type="transmembrane region" description="Helical" evidence="6">
    <location>
        <begin position="345"/>
        <end position="365"/>
    </location>
</feature>
<dbReference type="EC" id="2.7.13.3" evidence="2"/>
<proteinExistence type="predicted"/>
<evidence type="ECO:0000256" key="3">
    <source>
        <dbReference type="ARBA" id="ARBA00022679"/>
    </source>
</evidence>
<dbReference type="InterPro" id="IPR005467">
    <property type="entry name" value="His_kinase_dom"/>
</dbReference>
<dbReference type="Pfam" id="PF13424">
    <property type="entry name" value="TPR_12"/>
    <property type="match status" value="1"/>
</dbReference>
<keyword evidence="6" id="KW-1133">Transmembrane helix</keyword>
<sequence length="617" mass="69927">MVICSFTFYQQTLNLKEPEISNIQKSPKTVAEIDALHDHAFEIRGSYPDSLYIYANVNLKTSQDLNYPNGIAKSYTHLGVYHYQKSIHGKAIEYYLKAKEIFDREKLLSSSASTSNNIGLVYYRERDYQLALKYHQEAIDIAKDLGDNVQMANYKLNKALAINMINSFEEALPIFYDAIHDLEQTEEYEYLSNAYLNLGNNFGANGQLDSVKKYFDKGLEVAEKTSDFESLSYAYTSQIKYYVVTGNPHKALGYAEKSLSNAVKSGSIHNMSDAYRTISSLQEDIGDIESALYNFKMHHEYRDSLRKNEQTLEIARLEGSKIIEREKELFDLELRNKEKSNQQKLFIILLLAILITTLVLLYVVVSKSLKSSKKRNQILLQKNKEVKKLAKNLKKMNAHQHQIFSIIGHDLSGPVNSLVTVAELINEKQLSEEDLIEIMPQLSSEIKRAKITLENLLHWALSQKEGESLNLVKFRLDELFKEVVNSLQYAVDRKDQQIKVQVEKDLFLLADRQMIQISIRNLLSNAIKFTPEGGVISCKAFTENSKACIQITDSGVGMDSLTLSKLQNNDLISSFGTNNERGTGLGLALCRGYVAKNGGEMNIQSEIGTGTKITLVF</sequence>
<keyword evidence="4 8" id="KW-0418">Kinase</keyword>
<accession>A0ABS9V058</accession>
<dbReference type="SMART" id="SM00028">
    <property type="entry name" value="TPR"/>
    <property type="match status" value="4"/>
</dbReference>
<keyword evidence="6" id="KW-0812">Transmembrane</keyword>
<evidence type="ECO:0000256" key="1">
    <source>
        <dbReference type="ARBA" id="ARBA00000085"/>
    </source>
</evidence>
<comment type="caution">
    <text evidence="8">The sequence shown here is derived from an EMBL/GenBank/DDBJ whole genome shotgun (WGS) entry which is preliminary data.</text>
</comment>
<dbReference type="SUPFAM" id="SSF55874">
    <property type="entry name" value="ATPase domain of HSP90 chaperone/DNA topoisomerase II/histidine kinase"/>
    <property type="match status" value="1"/>
</dbReference>
<feature type="repeat" description="TPR" evidence="5">
    <location>
        <begin position="112"/>
        <end position="145"/>
    </location>
</feature>
<dbReference type="Gene3D" id="1.10.287.130">
    <property type="match status" value="1"/>
</dbReference>
<evidence type="ECO:0000313" key="8">
    <source>
        <dbReference type="EMBL" id="MCH7409807.1"/>
    </source>
</evidence>
<dbReference type="InterPro" id="IPR036890">
    <property type="entry name" value="HATPase_C_sf"/>
</dbReference>
<dbReference type="Pfam" id="PF02518">
    <property type="entry name" value="HATPase_c"/>
    <property type="match status" value="1"/>
</dbReference>
<organism evidence="8 9">
    <name type="scientific">Belliella filtrata</name>
    <dbReference type="NCBI Taxonomy" id="2923435"/>
    <lineage>
        <taxon>Bacteria</taxon>
        <taxon>Pseudomonadati</taxon>
        <taxon>Bacteroidota</taxon>
        <taxon>Cytophagia</taxon>
        <taxon>Cytophagales</taxon>
        <taxon>Cyclobacteriaceae</taxon>
        <taxon>Belliella</taxon>
    </lineage>
</organism>
<dbReference type="InterPro" id="IPR004358">
    <property type="entry name" value="Sig_transdc_His_kin-like_C"/>
</dbReference>
<protein>
    <recommendedName>
        <fullName evidence="2">histidine kinase</fullName>
        <ecNumber evidence="2">2.7.13.3</ecNumber>
    </recommendedName>
</protein>
<dbReference type="PROSITE" id="PS50109">
    <property type="entry name" value="HIS_KIN"/>
    <property type="match status" value="1"/>
</dbReference>
<dbReference type="Proteomes" id="UP001165489">
    <property type="component" value="Unassembled WGS sequence"/>
</dbReference>
<evidence type="ECO:0000256" key="4">
    <source>
        <dbReference type="ARBA" id="ARBA00022777"/>
    </source>
</evidence>
<name>A0ABS9V058_9BACT</name>
<dbReference type="EMBL" id="JAKZGP010000023">
    <property type="protein sequence ID" value="MCH7409807.1"/>
    <property type="molecule type" value="Genomic_DNA"/>
</dbReference>
<dbReference type="InterPro" id="IPR011990">
    <property type="entry name" value="TPR-like_helical_dom_sf"/>
</dbReference>
<keyword evidence="3" id="KW-0808">Transferase</keyword>
<feature type="repeat" description="TPR" evidence="5">
    <location>
        <begin position="192"/>
        <end position="225"/>
    </location>
</feature>
<keyword evidence="5" id="KW-0802">TPR repeat</keyword>
<gene>
    <name evidence="8" type="ORF">MM239_10410</name>
</gene>
<dbReference type="SUPFAM" id="SSF47384">
    <property type="entry name" value="Homodimeric domain of signal transducing histidine kinase"/>
    <property type="match status" value="1"/>
</dbReference>
<feature type="domain" description="Histidine kinase" evidence="7">
    <location>
        <begin position="406"/>
        <end position="617"/>
    </location>
</feature>
<dbReference type="InterPro" id="IPR036097">
    <property type="entry name" value="HisK_dim/P_sf"/>
</dbReference>
<evidence type="ECO:0000313" key="9">
    <source>
        <dbReference type="Proteomes" id="UP001165489"/>
    </source>
</evidence>
<dbReference type="InterPro" id="IPR003594">
    <property type="entry name" value="HATPase_dom"/>
</dbReference>
<keyword evidence="6" id="KW-0472">Membrane</keyword>
<dbReference type="PANTHER" id="PTHR43047:SF72">
    <property type="entry name" value="OSMOSENSING HISTIDINE PROTEIN KINASE SLN1"/>
    <property type="match status" value="1"/>
</dbReference>
<dbReference type="SMART" id="SM00387">
    <property type="entry name" value="HATPase_c"/>
    <property type="match status" value="1"/>
</dbReference>
<evidence type="ECO:0000256" key="6">
    <source>
        <dbReference type="SAM" id="Phobius"/>
    </source>
</evidence>
<keyword evidence="9" id="KW-1185">Reference proteome</keyword>
<dbReference type="Gene3D" id="3.30.565.10">
    <property type="entry name" value="Histidine kinase-like ATPase, C-terminal domain"/>
    <property type="match status" value="1"/>
</dbReference>
<dbReference type="PROSITE" id="PS50005">
    <property type="entry name" value="TPR"/>
    <property type="match status" value="2"/>
</dbReference>
<dbReference type="PRINTS" id="PR00344">
    <property type="entry name" value="BCTRLSENSOR"/>
</dbReference>
<evidence type="ECO:0000256" key="2">
    <source>
        <dbReference type="ARBA" id="ARBA00012438"/>
    </source>
</evidence>
<dbReference type="Gene3D" id="1.25.40.10">
    <property type="entry name" value="Tetratricopeptide repeat domain"/>
    <property type="match status" value="2"/>
</dbReference>
<dbReference type="SUPFAM" id="SSF48452">
    <property type="entry name" value="TPR-like"/>
    <property type="match status" value="2"/>
</dbReference>
<comment type="catalytic activity">
    <reaction evidence="1">
        <text>ATP + protein L-histidine = ADP + protein N-phospho-L-histidine.</text>
        <dbReference type="EC" id="2.7.13.3"/>
    </reaction>
</comment>
<dbReference type="InterPro" id="IPR019734">
    <property type="entry name" value="TPR_rpt"/>
</dbReference>
<dbReference type="GO" id="GO:0016301">
    <property type="term" value="F:kinase activity"/>
    <property type="evidence" value="ECO:0007669"/>
    <property type="project" value="UniProtKB-KW"/>
</dbReference>
<dbReference type="PANTHER" id="PTHR43047">
    <property type="entry name" value="TWO-COMPONENT HISTIDINE PROTEIN KINASE"/>
    <property type="match status" value="1"/>
</dbReference>
<reference evidence="8" key="1">
    <citation type="submission" date="2022-03" db="EMBL/GenBank/DDBJ databases">
        <title>De novo assembled genomes of Belliella spp. (Cyclobacteriaceae) strains.</title>
        <authorList>
            <person name="Szabo A."/>
            <person name="Korponai K."/>
            <person name="Felfoldi T."/>
        </authorList>
    </citation>
    <scope>NUCLEOTIDE SEQUENCE</scope>
    <source>
        <strain evidence="8">DSM 111904</strain>
    </source>
</reference>
<evidence type="ECO:0000256" key="5">
    <source>
        <dbReference type="PROSITE-ProRule" id="PRU00339"/>
    </source>
</evidence>
<evidence type="ECO:0000259" key="7">
    <source>
        <dbReference type="PROSITE" id="PS50109"/>
    </source>
</evidence>